<dbReference type="GeneID" id="67179559"/>
<gene>
    <name evidence="1" type="ORF">K6T50_15415</name>
</gene>
<geneLocation type="plasmid" evidence="1 2">
    <name>unnamed1</name>
</geneLocation>
<evidence type="ECO:0000313" key="1">
    <source>
        <dbReference type="EMBL" id="QZP39302.1"/>
    </source>
</evidence>
<protein>
    <recommendedName>
        <fullName evidence="3">Ribbon-helix-helix protein, copG family</fullName>
    </recommendedName>
</protein>
<dbReference type="EMBL" id="CP081959">
    <property type="protein sequence ID" value="QZP39302.1"/>
    <property type="molecule type" value="Genomic_DNA"/>
</dbReference>
<sequence>MSSSDEPRRVHFQSPEYLVDRLDAIADLFDKDRTDLLVEAIREYIEETADSETFQELVATKYYDDQLEFETVKQLVGAETAQRLRLLKADLDDEPLDLAAPEDVDIYGEDAVTVDTTADER</sequence>
<organism evidence="1 2">
    <name type="scientific">Halobaculum magnesiiphilum</name>
    <dbReference type="NCBI Taxonomy" id="1017351"/>
    <lineage>
        <taxon>Archaea</taxon>
        <taxon>Methanobacteriati</taxon>
        <taxon>Methanobacteriota</taxon>
        <taxon>Stenosarchaea group</taxon>
        <taxon>Halobacteria</taxon>
        <taxon>Halobacteriales</taxon>
        <taxon>Haloferacaceae</taxon>
        <taxon>Halobaculum</taxon>
    </lineage>
</organism>
<accession>A0A8T8WHF7</accession>
<reference evidence="1 2" key="1">
    <citation type="journal article" date="2021" name="Int. J. Syst. Evol. Microbiol.">
        <title>Halobaculum halophilum sp. nov. and Halobaculum salinum sp. nov., isolated from salt lake and saline soil.</title>
        <authorList>
            <person name="Cui H.L."/>
            <person name="Shi X.W."/>
            <person name="Yin X.M."/>
            <person name="Yang X.Y."/>
            <person name="Hou J."/>
            <person name="Zhu L."/>
        </authorList>
    </citation>
    <scope>NUCLEOTIDE SEQUENCE [LARGE SCALE GENOMIC DNA]</scope>
    <source>
        <strain evidence="1 2">NBRC 109044</strain>
    </source>
</reference>
<keyword evidence="2" id="KW-1185">Reference proteome</keyword>
<name>A0A8T8WHF7_9EURY</name>
<dbReference type="RefSeq" id="WP_222609069.1">
    <property type="nucleotide sequence ID" value="NZ_CP081959.1"/>
</dbReference>
<dbReference type="Proteomes" id="UP000826254">
    <property type="component" value="Plasmid unnamed1"/>
</dbReference>
<dbReference type="AlphaFoldDB" id="A0A8T8WHF7"/>
<proteinExistence type="predicted"/>
<evidence type="ECO:0000313" key="2">
    <source>
        <dbReference type="Proteomes" id="UP000826254"/>
    </source>
</evidence>
<dbReference type="KEGG" id="hmp:K6T50_15415"/>
<evidence type="ECO:0008006" key="3">
    <source>
        <dbReference type="Google" id="ProtNLM"/>
    </source>
</evidence>
<keyword evidence="1" id="KW-0614">Plasmid</keyword>